<organism evidence="4 5">
    <name type="scientific">Podospora aff. communis PSN243</name>
    <dbReference type="NCBI Taxonomy" id="3040156"/>
    <lineage>
        <taxon>Eukaryota</taxon>
        <taxon>Fungi</taxon>
        <taxon>Dikarya</taxon>
        <taxon>Ascomycota</taxon>
        <taxon>Pezizomycotina</taxon>
        <taxon>Sordariomycetes</taxon>
        <taxon>Sordariomycetidae</taxon>
        <taxon>Sordariales</taxon>
        <taxon>Podosporaceae</taxon>
        <taxon>Podospora</taxon>
    </lineage>
</organism>
<reference evidence="4" key="1">
    <citation type="journal article" date="2023" name="Mol. Phylogenet. Evol.">
        <title>Genome-scale phylogeny and comparative genomics of the fungal order Sordariales.</title>
        <authorList>
            <person name="Hensen N."/>
            <person name="Bonometti L."/>
            <person name="Westerberg I."/>
            <person name="Brannstrom I.O."/>
            <person name="Guillou S."/>
            <person name="Cros-Aarteil S."/>
            <person name="Calhoun S."/>
            <person name="Haridas S."/>
            <person name="Kuo A."/>
            <person name="Mondo S."/>
            <person name="Pangilinan J."/>
            <person name="Riley R."/>
            <person name="LaButti K."/>
            <person name="Andreopoulos B."/>
            <person name="Lipzen A."/>
            <person name="Chen C."/>
            <person name="Yan M."/>
            <person name="Daum C."/>
            <person name="Ng V."/>
            <person name="Clum A."/>
            <person name="Steindorff A."/>
            <person name="Ohm R.A."/>
            <person name="Martin F."/>
            <person name="Silar P."/>
            <person name="Natvig D.O."/>
            <person name="Lalanne C."/>
            <person name="Gautier V."/>
            <person name="Ament-Velasquez S.L."/>
            <person name="Kruys A."/>
            <person name="Hutchinson M.I."/>
            <person name="Powell A.J."/>
            <person name="Barry K."/>
            <person name="Miller A.N."/>
            <person name="Grigoriev I.V."/>
            <person name="Debuchy R."/>
            <person name="Gladieux P."/>
            <person name="Hiltunen Thoren M."/>
            <person name="Johannesson H."/>
        </authorList>
    </citation>
    <scope>NUCLEOTIDE SEQUENCE</scope>
    <source>
        <strain evidence="4">PSN243</strain>
    </source>
</reference>
<proteinExistence type="inferred from homology"/>
<dbReference type="PANTHER" id="PTHR43540">
    <property type="entry name" value="PEROXYUREIDOACRYLATE/UREIDOACRYLATE AMIDOHYDROLASE-RELATED"/>
    <property type="match status" value="1"/>
</dbReference>
<dbReference type="InterPro" id="IPR036380">
    <property type="entry name" value="Isochorismatase-like_sf"/>
</dbReference>
<gene>
    <name evidence="4" type="ORF">QBC34DRAFT_382988</name>
</gene>
<keyword evidence="2" id="KW-0378">Hydrolase</keyword>
<sequence>MTALALDTHPSHTRYRAAGYGQRMGWGTRPALLLIDVCAAYWKPGSPLDLSHNPEGAASPDSMRRLVASARAGGVPVCHAQVRYNHPNMLDGGVQAKKTKTILAWQDGDPRGLDALLPGLEPQPEDVLVLKRNPSAFFGTTLSTELRLLGVDTLVICGVSTSGCVRATAMDAVCNGFRPMVVREACGDRSLLIQQQNLFDIDMFIGDVIGEEEARERLEAGWEK</sequence>
<evidence type="ECO:0000256" key="2">
    <source>
        <dbReference type="ARBA" id="ARBA00022801"/>
    </source>
</evidence>
<feature type="domain" description="Isochorismatase-like" evidence="3">
    <location>
        <begin position="31"/>
        <end position="209"/>
    </location>
</feature>
<accession>A0AAV9GFK7</accession>
<keyword evidence="5" id="KW-1185">Reference proteome</keyword>
<evidence type="ECO:0000313" key="4">
    <source>
        <dbReference type="EMBL" id="KAK4446637.1"/>
    </source>
</evidence>
<dbReference type="AlphaFoldDB" id="A0AAV9GFK7"/>
<dbReference type="SUPFAM" id="SSF52499">
    <property type="entry name" value="Isochorismatase-like hydrolases"/>
    <property type="match status" value="1"/>
</dbReference>
<evidence type="ECO:0000256" key="1">
    <source>
        <dbReference type="ARBA" id="ARBA00006336"/>
    </source>
</evidence>
<reference evidence="4" key="2">
    <citation type="submission" date="2023-05" db="EMBL/GenBank/DDBJ databases">
        <authorList>
            <consortium name="Lawrence Berkeley National Laboratory"/>
            <person name="Steindorff A."/>
            <person name="Hensen N."/>
            <person name="Bonometti L."/>
            <person name="Westerberg I."/>
            <person name="Brannstrom I.O."/>
            <person name="Guillou S."/>
            <person name="Cros-Aarteil S."/>
            <person name="Calhoun S."/>
            <person name="Haridas S."/>
            <person name="Kuo A."/>
            <person name="Mondo S."/>
            <person name="Pangilinan J."/>
            <person name="Riley R."/>
            <person name="Labutti K."/>
            <person name="Andreopoulos B."/>
            <person name="Lipzen A."/>
            <person name="Chen C."/>
            <person name="Yanf M."/>
            <person name="Daum C."/>
            <person name="Ng V."/>
            <person name="Clum A."/>
            <person name="Ohm R."/>
            <person name="Martin F."/>
            <person name="Silar P."/>
            <person name="Natvig D."/>
            <person name="Lalanne C."/>
            <person name="Gautier V."/>
            <person name="Ament-Velasquez S.L."/>
            <person name="Kruys A."/>
            <person name="Hutchinson M.I."/>
            <person name="Powell A.J."/>
            <person name="Barry K."/>
            <person name="Miller A.N."/>
            <person name="Grigoriev I.V."/>
            <person name="Debuchy R."/>
            <person name="Gladieux P."/>
            <person name="Thoren M.H."/>
            <person name="Johannesson H."/>
        </authorList>
    </citation>
    <scope>NUCLEOTIDE SEQUENCE</scope>
    <source>
        <strain evidence="4">PSN243</strain>
    </source>
</reference>
<comment type="caution">
    <text evidence="4">The sequence shown here is derived from an EMBL/GenBank/DDBJ whole genome shotgun (WGS) entry which is preliminary data.</text>
</comment>
<dbReference type="Proteomes" id="UP001321760">
    <property type="component" value="Unassembled WGS sequence"/>
</dbReference>
<evidence type="ECO:0000313" key="5">
    <source>
        <dbReference type="Proteomes" id="UP001321760"/>
    </source>
</evidence>
<name>A0AAV9GFK7_9PEZI</name>
<evidence type="ECO:0000259" key="3">
    <source>
        <dbReference type="Pfam" id="PF00857"/>
    </source>
</evidence>
<protein>
    <submittedName>
        <fullName evidence="4">Isochorismatase-like protein</fullName>
    </submittedName>
</protein>
<dbReference type="Pfam" id="PF00857">
    <property type="entry name" value="Isochorismatase"/>
    <property type="match status" value="1"/>
</dbReference>
<dbReference type="EMBL" id="MU865955">
    <property type="protein sequence ID" value="KAK4446637.1"/>
    <property type="molecule type" value="Genomic_DNA"/>
</dbReference>
<dbReference type="Gene3D" id="3.40.50.850">
    <property type="entry name" value="Isochorismatase-like"/>
    <property type="match status" value="1"/>
</dbReference>
<dbReference type="GO" id="GO:0016787">
    <property type="term" value="F:hydrolase activity"/>
    <property type="evidence" value="ECO:0007669"/>
    <property type="project" value="UniProtKB-KW"/>
</dbReference>
<dbReference type="InterPro" id="IPR000868">
    <property type="entry name" value="Isochorismatase-like_dom"/>
</dbReference>
<comment type="similarity">
    <text evidence="1">Belongs to the isochorismatase family.</text>
</comment>
<dbReference type="InterPro" id="IPR050272">
    <property type="entry name" value="Isochorismatase-like_hydrls"/>
</dbReference>
<dbReference type="PANTHER" id="PTHR43540:SF1">
    <property type="entry name" value="ISOCHORISMATASE HYDROLASE"/>
    <property type="match status" value="1"/>
</dbReference>